<reference evidence="1 2" key="1">
    <citation type="submission" date="2018-10" db="EMBL/GenBank/DDBJ databases">
        <authorList>
            <person name="Jung H.S."/>
            <person name="Jeon C.O."/>
        </authorList>
    </citation>
    <scope>NUCLEOTIDE SEQUENCE [LARGE SCALE GENOMIC DNA]</scope>
    <source>
        <strain evidence="1 2">MA-7-27</strain>
    </source>
</reference>
<comment type="caution">
    <text evidence="1">The sequence shown here is derived from an EMBL/GenBank/DDBJ whole genome shotgun (WGS) entry which is preliminary data.</text>
</comment>
<sequence length="254" mass="28722">MHRTTLFRWIKNLDSNPAAPISDEYLTWFKLDAKYGRKQLVYDFLTQSAEVRTSLFKPVSAFPKGLSDYLVADASRLAKPFDKDLSKLDGAFELYRPAWTTPHRRDRVLVSKLLFATENGFTRFREEQDYIDPEFQNARVRETDEGAVFFTAANIILMGFGMNEERVKLYAASSWFSSLSGELPVTRLSGSMMGVSGRRDQKGYPFVAVRSPKAFGDITTEIVSASDPRFDDETMASLRLDASRQDSVSPAHGL</sequence>
<accession>A0A3L9Y018</accession>
<name>A0A3L9Y018_9RHOB</name>
<evidence type="ECO:0000313" key="1">
    <source>
        <dbReference type="EMBL" id="RMA41812.1"/>
    </source>
</evidence>
<evidence type="ECO:0000313" key="2">
    <source>
        <dbReference type="Proteomes" id="UP000281343"/>
    </source>
</evidence>
<organism evidence="1 2">
    <name type="scientific">Rhodophyticola porphyridii</name>
    <dbReference type="NCBI Taxonomy" id="1852017"/>
    <lineage>
        <taxon>Bacteria</taxon>
        <taxon>Pseudomonadati</taxon>
        <taxon>Pseudomonadota</taxon>
        <taxon>Alphaproteobacteria</taxon>
        <taxon>Rhodobacterales</taxon>
        <taxon>Roseobacteraceae</taxon>
        <taxon>Rhodophyticola</taxon>
    </lineage>
</organism>
<protein>
    <submittedName>
        <fullName evidence="1">Uncharacterized protein</fullName>
    </submittedName>
</protein>
<dbReference type="AlphaFoldDB" id="A0A3L9Y018"/>
<dbReference type="Proteomes" id="UP000281343">
    <property type="component" value="Unassembled WGS sequence"/>
</dbReference>
<proteinExistence type="predicted"/>
<gene>
    <name evidence="1" type="ORF">D9R08_13215</name>
</gene>
<dbReference type="EMBL" id="RCNT01000006">
    <property type="protein sequence ID" value="RMA41812.1"/>
    <property type="molecule type" value="Genomic_DNA"/>
</dbReference>
<keyword evidence="2" id="KW-1185">Reference proteome</keyword>